<accession>A0AAE3FRG6</accession>
<dbReference type="Pfam" id="PF19278">
    <property type="entry name" value="Hydant_A_C"/>
    <property type="match status" value="1"/>
</dbReference>
<dbReference type="InterPro" id="IPR002821">
    <property type="entry name" value="Hydantoinase_A"/>
</dbReference>
<evidence type="ECO:0000259" key="3">
    <source>
        <dbReference type="Pfam" id="PF05378"/>
    </source>
</evidence>
<dbReference type="Pfam" id="PF01968">
    <property type="entry name" value="Hydantoinase_A"/>
    <property type="match status" value="1"/>
</dbReference>
<evidence type="ECO:0000313" key="6">
    <source>
        <dbReference type="Proteomes" id="UP001202674"/>
    </source>
</evidence>
<evidence type="ECO:0000313" key="5">
    <source>
        <dbReference type="EMBL" id="MCL9813483.1"/>
    </source>
</evidence>
<feature type="compositionally biased region" description="Polar residues" evidence="1">
    <location>
        <begin position="597"/>
        <end position="611"/>
    </location>
</feature>
<dbReference type="PANTHER" id="PTHR11365:SF23">
    <property type="entry name" value="HYPOTHETICAL 5-OXOPROLINASE (EUROFUNG)-RELATED"/>
    <property type="match status" value="1"/>
</dbReference>
<sequence length="672" mass="70971">MPRVGVDVGGTFTDVVLVTEDRVCTAKVPSTEPQHEGVLTGIKKASNRAGITPREIESFVHATTVPVNALLERAGAETALVTTAGFRDVLEIGRQTRPDLYDLAAEKTPPLVPRHRRYELDERSTVDGVEEPIDLGPVDELAEALSDIDSVAVSFLHAYRHPTNEAKVAATLRDRLDVPVSASSEVLPTFREYERTSTTVVDAYLRPAIDSYLGELVAGATEIGLPEPQVMQSNGGIADPDRVRERAVTTVLSGPAAGVVGASASADGVLDTAGVEGIVTFDMGGTSSDVGVVRERGIARTTDATVAGQPIGTPIVDIETVGSGGGSIAWVDEGGALRVGPESAGADPGPVCYGNGGDRPTVTDANVVLGYIGAGTEFGGEVTLDEAAAREALADLAEEAGLSSAVEAAEGIYRVANATMTRAIRSVTIERGHDPRTFGLVAFGGAGPMHAAALAEQLDIDRVVFPLAGGVLSAYGLLAADEKHDAVRTRRVELSDADPETLARIYEELIAEVESNATADAAPEIERTAALRYRGQSFELDVDVDERFDPATVRERFVAAHEQAYGYAMDDPVELVTLRVTGTVENEPPRTRYRPQTAESAEPNEQPTTRSVVFDGEERTATVSGRTAFEPGTTIDGPAILEGEESTTVIPPRWTGDVRRDGAIVCKRGDQP</sequence>
<dbReference type="PANTHER" id="PTHR11365">
    <property type="entry name" value="5-OXOPROLINASE RELATED"/>
    <property type="match status" value="1"/>
</dbReference>
<keyword evidence="6" id="KW-1185">Reference proteome</keyword>
<evidence type="ECO:0000259" key="2">
    <source>
        <dbReference type="Pfam" id="PF01968"/>
    </source>
</evidence>
<dbReference type="InterPro" id="IPR043129">
    <property type="entry name" value="ATPase_NBD"/>
</dbReference>
<feature type="domain" description="Hydantoinase A/oxoprolinase" evidence="2">
    <location>
        <begin position="195"/>
        <end position="484"/>
    </location>
</feature>
<feature type="region of interest" description="Disordered" evidence="1">
    <location>
        <begin position="584"/>
        <end position="656"/>
    </location>
</feature>
<evidence type="ECO:0000259" key="4">
    <source>
        <dbReference type="Pfam" id="PF19278"/>
    </source>
</evidence>
<dbReference type="InterPro" id="IPR045079">
    <property type="entry name" value="Oxoprolinase-like"/>
</dbReference>
<dbReference type="GO" id="GO:0006749">
    <property type="term" value="P:glutathione metabolic process"/>
    <property type="evidence" value="ECO:0007669"/>
    <property type="project" value="TreeGrafter"/>
</dbReference>
<protein>
    <submittedName>
        <fullName evidence="5">Hydantoinase/oxoprolinase family protein</fullName>
    </submittedName>
</protein>
<dbReference type="EMBL" id="JAKRVY010000003">
    <property type="protein sequence ID" value="MCL9813483.1"/>
    <property type="molecule type" value="Genomic_DNA"/>
</dbReference>
<reference evidence="5 6" key="1">
    <citation type="journal article" date="2022" name="Syst. Appl. Microbiol.">
        <title>Natronocalculus amylovorans gen. nov., sp. nov., and Natranaeroarchaeum aerophilus sp. nov., dominant culturable amylolytic natronoarchaea from hypersaline soda lakes in southwestern Siberia.</title>
        <authorList>
            <person name="Sorokin D.Y."/>
            <person name="Elcheninov A.G."/>
            <person name="Khizhniak T.V."/>
            <person name="Koenen M."/>
            <person name="Bale N.J."/>
            <person name="Damste J.S.S."/>
            <person name="Kublanov I.V."/>
        </authorList>
    </citation>
    <scope>NUCLEOTIDE SEQUENCE [LARGE SCALE GENOMIC DNA]</scope>
    <source>
        <strain evidence="5 6">AArc-St1-1</strain>
    </source>
</reference>
<dbReference type="Pfam" id="PF05378">
    <property type="entry name" value="Hydant_A_N"/>
    <property type="match status" value="1"/>
</dbReference>
<dbReference type="SUPFAM" id="SSF53067">
    <property type="entry name" value="Actin-like ATPase domain"/>
    <property type="match status" value="1"/>
</dbReference>
<feature type="domain" description="Hydantoinase/oxoprolinase N-terminal" evidence="3">
    <location>
        <begin position="3"/>
        <end position="174"/>
    </location>
</feature>
<gene>
    <name evidence="5" type="ORF">AArcSt11_07415</name>
</gene>
<dbReference type="InterPro" id="IPR008040">
    <property type="entry name" value="Hydant_A_N"/>
</dbReference>
<dbReference type="AlphaFoldDB" id="A0AAE3FRG6"/>
<dbReference type="GO" id="GO:0005829">
    <property type="term" value="C:cytosol"/>
    <property type="evidence" value="ECO:0007669"/>
    <property type="project" value="TreeGrafter"/>
</dbReference>
<dbReference type="Proteomes" id="UP001202674">
    <property type="component" value="Unassembled WGS sequence"/>
</dbReference>
<proteinExistence type="predicted"/>
<name>A0AAE3FRG6_9EURY</name>
<evidence type="ECO:0000256" key="1">
    <source>
        <dbReference type="SAM" id="MobiDB-lite"/>
    </source>
</evidence>
<feature type="domain" description="Acetophenone carboxylase-like C-terminal" evidence="4">
    <location>
        <begin position="502"/>
        <end position="653"/>
    </location>
</feature>
<comment type="caution">
    <text evidence="5">The sequence shown here is derived from an EMBL/GenBank/DDBJ whole genome shotgun (WGS) entry which is preliminary data.</text>
</comment>
<dbReference type="InterPro" id="IPR049517">
    <property type="entry name" value="ACX-like_C"/>
</dbReference>
<organism evidence="5 6">
    <name type="scientific">Natranaeroarchaeum aerophilus</name>
    <dbReference type="NCBI Taxonomy" id="2917711"/>
    <lineage>
        <taxon>Archaea</taxon>
        <taxon>Methanobacteriati</taxon>
        <taxon>Methanobacteriota</taxon>
        <taxon>Stenosarchaea group</taxon>
        <taxon>Halobacteria</taxon>
        <taxon>Halobacteriales</taxon>
        <taxon>Natronoarchaeaceae</taxon>
        <taxon>Natranaeroarchaeum</taxon>
    </lineage>
</organism>
<dbReference type="GO" id="GO:0017168">
    <property type="term" value="F:5-oxoprolinase (ATP-hydrolyzing) activity"/>
    <property type="evidence" value="ECO:0007669"/>
    <property type="project" value="TreeGrafter"/>
</dbReference>